<reference evidence="8" key="1">
    <citation type="submission" date="2024-05" db="EMBL/GenBank/DDBJ databases">
        <authorList>
            <person name="Kim S."/>
            <person name="Heo J."/>
            <person name="Choi H."/>
            <person name="Choi Y."/>
            <person name="Kwon S.-W."/>
            <person name="Kim Y."/>
        </authorList>
    </citation>
    <scope>NUCLEOTIDE SEQUENCE</scope>
    <source>
        <strain evidence="8">KACC 23698</strain>
    </source>
</reference>
<accession>A0AAU7JEF6</accession>
<keyword evidence="5" id="KW-0676">Redox-active center</keyword>
<keyword evidence="4" id="KW-1015">Disulfide bond</keyword>
<dbReference type="InterPro" id="IPR013766">
    <property type="entry name" value="Thioredoxin_domain"/>
</dbReference>
<dbReference type="RefSeq" id="WP_406855425.1">
    <property type="nucleotide sequence ID" value="NZ_CP157484.1"/>
</dbReference>
<dbReference type="Pfam" id="PF08534">
    <property type="entry name" value="Redoxin"/>
    <property type="match status" value="1"/>
</dbReference>
<evidence type="ECO:0000259" key="7">
    <source>
        <dbReference type="PROSITE" id="PS51352"/>
    </source>
</evidence>
<gene>
    <name evidence="8" type="ORF">ABEG18_23285</name>
</gene>
<evidence type="ECO:0000256" key="2">
    <source>
        <dbReference type="ARBA" id="ARBA00007758"/>
    </source>
</evidence>
<evidence type="ECO:0000256" key="6">
    <source>
        <dbReference type="SAM" id="Phobius"/>
    </source>
</evidence>
<dbReference type="PANTHER" id="PTHR42852:SF6">
    <property type="entry name" value="THIOL:DISULFIDE INTERCHANGE PROTEIN DSBE"/>
    <property type="match status" value="1"/>
</dbReference>
<dbReference type="GO" id="GO:0017004">
    <property type="term" value="P:cytochrome complex assembly"/>
    <property type="evidence" value="ECO:0007669"/>
    <property type="project" value="UniProtKB-KW"/>
</dbReference>
<dbReference type="InterPro" id="IPR013740">
    <property type="entry name" value="Redoxin"/>
</dbReference>
<dbReference type="GO" id="GO:0030288">
    <property type="term" value="C:outer membrane-bounded periplasmic space"/>
    <property type="evidence" value="ECO:0007669"/>
    <property type="project" value="InterPro"/>
</dbReference>
<dbReference type="InterPro" id="IPR050553">
    <property type="entry name" value="Thioredoxin_ResA/DsbE_sf"/>
</dbReference>
<dbReference type="EMBL" id="CP157484">
    <property type="protein sequence ID" value="XBO38586.1"/>
    <property type="molecule type" value="Genomic_DNA"/>
</dbReference>
<comment type="similarity">
    <text evidence="2">Belongs to the thioredoxin family. DsbE subfamily.</text>
</comment>
<dbReference type="NCBIfam" id="TIGR00385">
    <property type="entry name" value="dsbE"/>
    <property type="match status" value="1"/>
</dbReference>
<proteinExistence type="inferred from homology"/>
<feature type="domain" description="Thioredoxin" evidence="7">
    <location>
        <begin position="57"/>
        <end position="206"/>
    </location>
</feature>
<dbReference type="PROSITE" id="PS51352">
    <property type="entry name" value="THIOREDOXIN_2"/>
    <property type="match status" value="1"/>
</dbReference>
<protein>
    <submittedName>
        <fullName evidence="8">DsbE family thiol:disulfide interchange protein</fullName>
    </submittedName>
</protein>
<keyword evidence="6" id="KW-0812">Transmembrane</keyword>
<evidence type="ECO:0000256" key="3">
    <source>
        <dbReference type="ARBA" id="ARBA00022748"/>
    </source>
</evidence>
<sequence>MSLQPETLPSPSEPQVDAPRPTVRRWAVLAPLALFAGLAFLFLTRLDGSDTSRIPSALIGKPVPAFSLPPLEGLMRDGQPVPGLSSADLKGAGVTLVNVWASWCVPCRAEHPMLVELARTPGVRLLGLNYKDQGENARRFLGALGNPYAAVGADTAGRAAIDWGVYGVPETFVIAPDGTIAYKQIGPITPEAIAGPLGEAIRKAGAGKG</sequence>
<keyword evidence="6" id="KW-0472">Membrane</keyword>
<organism evidence="8">
    <name type="scientific">Alsobacter sp. KACC 23698</name>
    <dbReference type="NCBI Taxonomy" id="3149229"/>
    <lineage>
        <taxon>Bacteria</taxon>
        <taxon>Pseudomonadati</taxon>
        <taxon>Pseudomonadota</taxon>
        <taxon>Alphaproteobacteria</taxon>
        <taxon>Hyphomicrobiales</taxon>
        <taxon>Alsobacteraceae</taxon>
        <taxon>Alsobacter</taxon>
    </lineage>
</organism>
<keyword evidence="3" id="KW-0201">Cytochrome c-type biogenesis</keyword>
<dbReference type="SUPFAM" id="SSF52833">
    <property type="entry name" value="Thioredoxin-like"/>
    <property type="match status" value="1"/>
</dbReference>
<keyword evidence="6" id="KW-1133">Transmembrane helix</keyword>
<dbReference type="PANTHER" id="PTHR42852">
    <property type="entry name" value="THIOL:DISULFIDE INTERCHANGE PROTEIN DSBE"/>
    <property type="match status" value="1"/>
</dbReference>
<dbReference type="AlphaFoldDB" id="A0AAU7JEF6"/>
<dbReference type="Gene3D" id="3.40.30.10">
    <property type="entry name" value="Glutaredoxin"/>
    <property type="match status" value="1"/>
</dbReference>
<evidence type="ECO:0000313" key="8">
    <source>
        <dbReference type="EMBL" id="XBO38586.1"/>
    </source>
</evidence>
<dbReference type="PROSITE" id="PS00194">
    <property type="entry name" value="THIOREDOXIN_1"/>
    <property type="match status" value="1"/>
</dbReference>
<dbReference type="CDD" id="cd03010">
    <property type="entry name" value="TlpA_like_DsbE"/>
    <property type="match status" value="1"/>
</dbReference>
<feature type="transmembrane region" description="Helical" evidence="6">
    <location>
        <begin position="26"/>
        <end position="43"/>
    </location>
</feature>
<evidence type="ECO:0000256" key="4">
    <source>
        <dbReference type="ARBA" id="ARBA00023157"/>
    </source>
</evidence>
<dbReference type="InterPro" id="IPR036249">
    <property type="entry name" value="Thioredoxin-like_sf"/>
</dbReference>
<evidence type="ECO:0000256" key="1">
    <source>
        <dbReference type="ARBA" id="ARBA00004196"/>
    </source>
</evidence>
<dbReference type="InterPro" id="IPR017937">
    <property type="entry name" value="Thioredoxin_CS"/>
</dbReference>
<comment type="subcellular location">
    <subcellularLocation>
        <location evidence="1">Cell envelope</location>
    </subcellularLocation>
</comment>
<dbReference type="InterPro" id="IPR004799">
    <property type="entry name" value="Periplasmic_diS_OxRdtase_DsbE"/>
</dbReference>
<name>A0AAU7JEF6_9HYPH</name>
<evidence type="ECO:0000256" key="5">
    <source>
        <dbReference type="ARBA" id="ARBA00023284"/>
    </source>
</evidence>
<dbReference type="GO" id="GO:0015036">
    <property type="term" value="F:disulfide oxidoreductase activity"/>
    <property type="evidence" value="ECO:0007669"/>
    <property type="project" value="InterPro"/>
</dbReference>